<evidence type="ECO:0000256" key="1">
    <source>
        <dbReference type="ARBA" id="ARBA00009058"/>
    </source>
</evidence>
<dbReference type="PANTHER" id="PTHR31716:SF1">
    <property type="entry name" value="PROTEIN FMC1 HOMOLOG"/>
    <property type="match status" value="1"/>
</dbReference>
<sequence length="110" mass="12987">MTSMFFNLSRNCSSSSKSSFKSLFRELERAGVQNVQTHAYIKEVYKKYFETSKQYCRAGEEMNHFADTFTTYLRSLREWNNVRLEFHAKGERSVEETARLVGFKLPHDPK</sequence>
<dbReference type="PANTHER" id="PTHR31716">
    <property type="entry name" value="PROTEIN FMC1 HOMOLOG"/>
    <property type="match status" value="1"/>
</dbReference>
<name>A0A0K2UAB8_LEPSM</name>
<evidence type="ECO:0000313" key="3">
    <source>
        <dbReference type="EMBL" id="CDW34872.1"/>
    </source>
</evidence>
<protein>
    <recommendedName>
        <fullName evidence="2">Protein FMC1 homolog</fullName>
    </recommendedName>
</protein>
<evidence type="ECO:0000256" key="2">
    <source>
        <dbReference type="ARBA" id="ARBA00013846"/>
    </source>
</evidence>
<accession>A0A0K2UAB8</accession>
<dbReference type="EMBL" id="HACA01017511">
    <property type="protein sequence ID" value="CDW34872.1"/>
    <property type="molecule type" value="Transcribed_RNA"/>
</dbReference>
<dbReference type="InterPro" id="IPR037667">
    <property type="entry name" value="FMC1_homologue"/>
</dbReference>
<comment type="similarity">
    <text evidence="1">Belongs to the FMC1 family.</text>
</comment>
<organism evidence="3">
    <name type="scientific">Lepeophtheirus salmonis</name>
    <name type="common">Salmon louse</name>
    <name type="synonym">Caligus salmonis</name>
    <dbReference type="NCBI Taxonomy" id="72036"/>
    <lineage>
        <taxon>Eukaryota</taxon>
        <taxon>Metazoa</taxon>
        <taxon>Ecdysozoa</taxon>
        <taxon>Arthropoda</taxon>
        <taxon>Crustacea</taxon>
        <taxon>Multicrustacea</taxon>
        <taxon>Hexanauplia</taxon>
        <taxon>Copepoda</taxon>
        <taxon>Siphonostomatoida</taxon>
        <taxon>Caligidae</taxon>
        <taxon>Lepeophtheirus</taxon>
    </lineage>
</organism>
<reference evidence="3" key="1">
    <citation type="submission" date="2014-05" db="EMBL/GenBank/DDBJ databases">
        <authorList>
            <person name="Chronopoulou M."/>
        </authorList>
    </citation>
    <scope>NUCLEOTIDE SEQUENCE</scope>
    <source>
        <tissue evidence="3">Whole organism</tissue>
    </source>
</reference>
<dbReference type="AlphaFoldDB" id="A0A0K2UAB8"/>
<dbReference type="GO" id="GO:0005739">
    <property type="term" value="C:mitochondrion"/>
    <property type="evidence" value="ECO:0007669"/>
    <property type="project" value="TreeGrafter"/>
</dbReference>
<proteinExistence type="inferred from homology"/>